<dbReference type="PANTHER" id="PTHR45266">
    <property type="entry name" value="OXALOACETATE DECARBOXYLASE ALPHA CHAIN"/>
    <property type="match status" value="1"/>
</dbReference>
<dbReference type="EMBL" id="VBOT01000049">
    <property type="protein sequence ID" value="TMQ51996.1"/>
    <property type="molecule type" value="Genomic_DNA"/>
</dbReference>
<proteinExistence type="predicted"/>
<gene>
    <name evidence="3" type="ORF">E6K73_04145</name>
</gene>
<reference evidence="3 4" key="1">
    <citation type="journal article" date="2019" name="Nat. Microbiol.">
        <title>Mediterranean grassland soil C-N compound turnover is dependent on rainfall and depth, and is mediated by genomically divergent microorganisms.</title>
        <authorList>
            <person name="Diamond S."/>
            <person name="Andeer P.F."/>
            <person name="Li Z."/>
            <person name="Crits-Christoph A."/>
            <person name="Burstein D."/>
            <person name="Anantharaman K."/>
            <person name="Lane K.R."/>
            <person name="Thomas B.C."/>
            <person name="Pan C."/>
            <person name="Northen T.R."/>
            <person name="Banfield J.F."/>
        </authorList>
    </citation>
    <scope>NUCLEOTIDE SEQUENCE [LARGE SCALE GENOMIC DNA]</scope>
    <source>
        <strain evidence="3">WS_3</strain>
    </source>
</reference>
<comment type="caution">
    <text evidence="3">The sequence shown here is derived from an EMBL/GenBank/DDBJ whole genome shotgun (WGS) entry which is preliminary data.</text>
</comment>
<evidence type="ECO:0000259" key="2">
    <source>
        <dbReference type="PROSITE" id="PS50968"/>
    </source>
</evidence>
<dbReference type="SUPFAM" id="SSF51230">
    <property type="entry name" value="Single hybrid motif"/>
    <property type="match status" value="1"/>
</dbReference>
<feature type="domain" description="Lipoyl-binding" evidence="2">
    <location>
        <begin position="66"/>
        <end position="141"/>
    </location>
</feature>
<dbReference type="InterPro" id="IPR000089">
    <property type="entry name" value="Biotin_lipoyl"/>
</dbReference>
<protein>
    <submittedName>
        <fullName evidence="3">Biotin/lipoyl-binding protein</fullName>
    </submittedName>
</protein>
<dbReference type="PROSITE" id="PS50968">
    <property type="entry name" value="BIOTINYL_LIPOYL"/>
    <property type="match status" value="1"/>
</dbReference>
<dbReference type="PANTHER" id="PTHR45266:SF3">
    <property type="entry name" value="OXALOACETATE DECARBOXYLASE ALPHA CHAIN"/>
    <property type="match status" value="1"/>
</dbReference>
<dbReference type="InterPro" id="IPR001882">
    <property type="entry name" value="Biotin_BS"/>
</dbReference>
<dbReference type="Proteomes" id="UP000320184">
    <property type="component" value="Unassembled WGS sequence"/>
</dbReference>
<evidence type="ECO:0000256" key="1">
    <source>
        <dbReference type="ARBA" id="ARBA00023267"/>
    </source>
</evidence>
<sequence>MEGRTLAADFRRLPDGEVYSLLIDGRSHEVRVSPAGSGLEITIHGATLPVEVRHPLERLLQATPQAAGRGAGETIVAPMPGLVVAVRVRPGEKVAAGQPVAIVEAMKMQNELSARQGGVVSEVLVAEGAPVTVGQPLVRLEGSP</sequence>
<keyword evidence="1" id="KW-0092">Biotin</keyword>
<dbReference type="AlphaFoldDB" id="A0A538SKU5"/>
<dbReference type="PROSITE" id="PS00188">
    <property type="entry name" value="BIOTIN"/>
    <property type="match status" value="1"/>
</dbReference>
<dbReference type="Gene3D" id="2.40.50.100">
    <property type="match status" value="1"/>
</dbReference>
<accession>A0A538SKU5</accession>
<dbReference type="CDD" id="cd06850">
    <property type="entry name" value="biotinyl_domain"/>
    <property type="match status" value="1"/>
</dbReference>
<dbReference type="InterPro" id="IPR050709">
    <property type="entry name" value="Biotin_Carboxyl_Carrier/Decarb"/>
</dbReference>
<evidence type="ECO:0000313" key="3">
    <source>
        <dbReference type="EMBL" id="TMQ51996.1"/>
    </source>
</evidence>
<dbReference type="Pfam" id="PF00364">
    <property type="entry name" value="Biotin_lipoyl"/>
    <property type="match status" value="1"/>
</dbReference>
<organism evidence="3 4">
    <name type="scientific">Eiseniibacteriota bacterium</name>
    <dbReference type="NCBI Taxonomy" id="2212470"/>
    <lineage>
        <taxon>Bacteria</taxon>
        <taxon>Candidatus Eiseniibacteriota</taxon>
    </lineage>
</organism>
<dbReference type="FunFam" id="2.40.50.100:FF:000003">
    <property type="entry name" value="Acetyl-CoA carboxylase biotin carboxyl carrier protein"/>
    <property type="match status" value="1"/>
</dbReference>
<dbReference type="InterPro" id="IPR011053">
    <property type="entry name" value="Single_hybrid_motif"/>
</dbReference>
<evidence type="ECO:0000313" key="4">
    <source>
        <dbReference type="Proteomes" id="UP000320184"/>
    </source>
</evidence>
<name>A0A538SKU5_UNCEI</name>